<reference evidence="1 2" key="1">
    <citation type="submission" date="2019-06" db="EMBL/GenBank/DDBJ databases">
        <authorList>
            <person name="Rodrigo-Torres L."/>
            <person name="Arahal R. D."/>
            <person name="Lucena T."/>
        </authorList>
    </citation>
    <scope>NUCLEOTIDE SEQUENCE [LARGE SCALE GENOMIC DNA]</scope>
    <source>
        <strain evidence="1 2">SB0023/3</strain>
    </source>
</reference>
<sequence>MSSQTGSPASPSPRIEGALAECATGARIAERKADRYLQLAQGETDDTVYEACRSMSRFYGAMHAFFLEEQRAIDALLCTAPLSDTPEAVQRA</sequence>
<evidence type="ECO:0000313" key="1">
    <source>
        <dbReference type="EMBL" id="VUD73077.1"/>
    </source>
</evidence>
<gene>
    <name evidence="1" type="ORF">MET9862_03690</name>
</gene>
<protein>
    <submittedName>
        <fullName evidence="1">Uncharacterized protein</fullName>
    </submittedName>
</protein>
<organism evidence="1 2">
    <name type="scientific">Methylobacterium symbioticum</name>
    <dbReference type="NCBI Taxonomy" id="2584084"/>
    <lineage>
        <taxon>Bacteria</taxon>
        <taxon>Pseudomonadati</taxon>
        <taxon>Pseudomonadota</taxon>
        <taxon>Alphaproteobacteria</taxon>
        <taxon>Hyphomicrobiales</taxon>
        <taxon>Methylobacteriaceae</taxon>
        <taxon>Methylobacterium</taxon>
    </lineage>
</organism>
<dbReference type="OrthoDB" id="8003349at2"/>
<dbReference type="EMBL" id="CABFPH010000058">
    <property type="protein sequence ID" value="VUD73077.1"/>
    <property type="molecule type" value="Genomic_DNA"/>
</dbReference>
<accession>A0A509EFE2</accession>
<dbReference type="RefSeq" id="WP_142584349.1">
    <property type="nucleotide sequence ID" value="NZ_CABFPH010000058.1"/>
</dbReference>
<dbReference type="Proteomes" id="UP000410984">
    <property type="component" value="Unassembled WGS sequence"/>
</dbReference>
<evidence type="ECO:0000313" key="2">
    <source>
        <dbReference type="Proteomes" id="UP000410984"/>
    </source>
</evidence>
<dbReference type="AlphaFoldDB" id="A0A509EFE2"/>
<keyword evidence="2" id="KW-1185">Reference proteome</keyword>
<proteinExistence type="predicted"/>
<name>A0A509EFE2_9HYPH</name>